<proteinExistence type="predicted"/>
<organism evidence="1">
    <name type="scientific">Hymenolepis diminuta</name>
    <name type="common">Rat tapeworm</name>
    <dbReference type="NCBI Taxonomy" id="6216"/>
    <lineage>
        <taxon>Eukaryota</taxon>
        <taxon>Metazoa</taxon>
        <taxon>Spiralia</taxon>
        <taxon>Lophotrochozoa</taxon>
        <taxon>Platyhelminthes</taxon>
        <taxon>Cestoda</taxon>
        <taxon>Eucestoda</taxon>
        <taxon>Cyclophyllidea</taxon>
        <taxon>Hymenolepididae</taxon>
        <taxon>Hymenolepis</taxon>
    </lineage>
</organism>
<dbReference type="WBParaSite" id="HDID_0000542001-mRNA-1">
    <property type="protein sequence ID" value="HDID_0000542001-mRNA-1"/>
    <property type="gene ID" value="HDID_0000542001"/>
</dbReference>
<dbReference type="SUPFAM" id="SSF46966">
    <property type="entry name" value="Spectrin repeat"/>
    <property type="match status" value="2"/>
</dbReference>
<dbReference type="InterPro" id="IPR002017">
    <property type="entry name" value="Spectrin_repeat"/>
</dbReference>
<name>A0A0R3SKF5_HYMDI</name>
<dbReference type="STRING" id="6216.A0A0R3SKF5"/>
<sequence>LLLYAQAEAAAIQSQKQKMLEAWDKLNAAIETRTRMLQDAEVLSRWLTWLHHGLSWISSAENLILTAKERENEEIEANCGRAILQYELPRFVNQHKQLWDEICAWESSILFHCEEGATASFNCSLETEDFEVASTFIGIHKMLTRSVNQLKSECEECPTNGALASAVQKAVFVVLGEAQPLLPSQVMKNGAALLLIHFYQLKINWWRYWRHLKVLSAKLDILRDLQNLENWIETMEPRVETDDLGESLEETMVLSEEHRKFSRAVASQEEKCRRLAEFELNQLEESDPEWEKGIERQMVENLERLNILPRMPSTPVAVSSESMSLQDDYKPAEELPFERLEGVLYQKLQGQRLSNRGKRSSRWQKCFAVLNPITISLHTLEVIWQDVALTSHD</sequence>
<accession>A0A0R3SKF5</accession>
<protein>
    <submittedName>
        <fullName evidence="1">PH domain-containing protein</fullName>
    </submittedName>
</protein>
<reference evidence="1" key="1">
    <citation type="submission" date="2017-02" db="UniProtKB">
        <authorList>
            <consortium name="WormBaseParasite"/>
        </authorList>
    </citation>
    <scope>IDENTIFICATION</scope>
</reference>
<dbReference type="AlphaFoldDB" id="A0A0R3SKF5"/>
<dbReference type="Pfam" id="PF00435">
    <property type="entry name" value="Spectrin"/>
    <property type="match status" value="1"/>
</dbReference>
<evidence type="ECO:0000313" key="1">
    <source>
        <dbReference type="WBParaSite" id="HDID_0000542001-mRNA-1"/>
    </source>
</evidence>
<dbReference type="Gene3D" id="1.20.58.60">
    <property type="match status" value="2"/>
</dbReference>